<feature type="chain" id="PRO_5045253756" evidence="1">
    <location>
        <begin position="27"/>
        <end position="244"/>
    </location>
</feature>
<accession>A0ABU4HUE8</accession>
<organism evidence="2 3">
    <name type="scientific">Conexibacter stalactiti</name>
    <dbReference type="NCBI Taxonomy" id="1940611"/>
    <lineage>
        <taxon>Bacteria</taxon>
        <taxon>Bacillati</taxon>
        <taxon>Actinomycetota</taxon>
        <taxon>Thermoleophilia</taxon>
        <taxon>Solirubrobacterales</taxon>
        <taxon>Conexibacteraceae</taxon>
        <taxon>Conexibacter</taxon>
    </lineage>
</organism>
<evidence type="ECO:0000313" key="3">
    <source>
        <dbReference type="Proteomes" id="UP001284601"/>
    </source>
</evidence>
<dbReference type="EMBL" id="JAWSTH010000069">
    <property type="protein sequence ID" value="MDW5596918.1"/>
    <property type="molecule type" value="Genomic_DNA"/>
</dbReference>
<protein>
    <submittedName>
        <fullName evidence="2">Uncharacterized protein</fullName>
    </submittedName>
</protein>
<keyword evidence="1" id="KW-0732">Signal</keyword>
<proteinExistence type="predicted"/>
<comment type="caution">
    <text evidence="2">The sequence shown here is derived from an EMBL/GenBank/DDBJ whole genome shotgun (WGS) entry which is preliminary data.</text>
</comment>
<evidence type="ECO:0000313" key="2">
    <source>
        <dbReference type="EMBL" id="MDW5596918.1"/>
    </source>
</evidence>
<dbReference type="Proteomes" id="UP001284601">
    <property type="component" value="Unassembled WGS sequence"/>
</dbReference>
<gene>
    <name evidence="2" type="ORF">R7226_21400</name>
</gene>
<sequence length="244" mass="26197">MSIRFPWAAVVAALLLGALAAAPASAAEFSYTVVSIRTRYIWTEHDKGYPKRCESWTKGGGVVEQNAAEFSGVIDLDRLSGALLGADTRRTRGTVTRTIDYTGHTSPEAQPCVPCDRGEYGPCREAKPDTTVRQTCGPKQTTVDASLSAYGQGLTLTAPFGADALLAGCPEPDDPDEIADLSPSNKDYGKLTLRNGARRLFALAVKDRLTLEFTGKKGRCAQVGRRGDHRCVTTAAKVVFRRTG</sequence>
<reference evidence="2 3" key="2">
    <citation type="submission" date="2023-10" db="EMBL/GenBank/DDBJ databases">
        <authorList>
            <person name="Han X.F."/>
        </authorList>
    </citation>
    <scope>NUCLEOTIDE SEQUENCE [LARGE SCALE GENOMIC DNA]</scope>
    <source>
        <strain evidence="2 3">KCTC 39840</strain>
    </source>
</reference>
<name>A0ABU4HUE8_9ACTN</name>
<feature type="signal peptide" evidence="1">
    <location>
        <begin position="1"/>
        <end position="26"/>
    </location>
</feature>
<dbReference type="RefSeq" id="WP_318599354.1">
    <property type="nucleotide sequence ID" value="NZ_JAWSTH010000069.1"/>
</dbReference>
<keyword evidence="3" id="KW-1185">Reference proteome</keyword>
<evidence type="ECO:0000256" key="1">
    <source>
        <dbReference type="SAM" id="SignalP"/>
    </source>
</evidence>
<reference evidence="3" key="1">
    <citation type="submission" date="2023-07" db="EMBL/GenBank/DDBJ databases">
        <title>Conexibacter stalactiti sp. nov., isolated from stalactites in a lava cave and emended description of the genus Conexibacter.</title>
        <authorList>
            <person name="Lee S.D."/>
        </authorList>
    </citation>
    <scope>NUCLEOTIDE SEQUENCE [LARGE SCALE GENOMIC DNA]</scope>
    <source>
        <strain evidence="3">KCTC 39840</strain>
    </source>
</reference>